<dbReference type="PANTHER" id="PTHR23501:SF102">
    <property type="entry name" value="DRUG TRANSPORTER, PUTATIVE (AFU_ORTHOLOGUE AFUA_3G08530)-RELATED"/>
    <property type="match status" value="1"/>
</dbReference>
<keyword evidence="8 15" id="KW-1133">Transmembrane helix</keyword>
<name>A0A4V4LSQ2_9BASI</name>
<feature type="transmembrane region" description="Helical" evidence="15">
    <location>
        <begin position="153"/>
        <end position="179"/>
    </location>
</feature>
<feature type="region of interest" description="Disordered" evidence="14">
    <location>
        <begin position="113"/>
        <end position="135"/>
    </location>
</feature>
<dbReference type="InterPro" id="IPR011701">
    <property type="entry name" value="MFS"/>
</dbReference>
<dbReference type="EMBL" id="SPNW01000064">
    <property type="protein sequence ID" value="TIA87123.1"/>
    <property type="molecule type" value="Genomic_DNA"/>
</dbReference>
<evidence type="ECO:0000256" key="13">
    <source>
        <dbReference type="RuleBase" id="RU000528"/>
    </source>
</evidence>
<evidence type="ECO:0000256" key="3">
    <source>
        <dbReference type="ARBA" id="ARBA00004141"/>
    </source>
</evidence>
<evidence type="ECO:0000256" key="11">
    <source>
        <dbReference type="ARBA" id="ARBA00023242"/>
    </source>
</evidence>
<evidence type="ECO:0000313" key="18">
    <source>
        <dbReference type="Proteomes" id="UP000310189"/>
    </source>
</evidence>
<evidence type="ECO:0000313" key="17">
    <source>
        <dbReference type="EMBL" id="TIA87123.1"/>
    </source>
</evidence>
<gene>
    <name evidence="17" type="ORF">E3P99_03372</name>
</gene>
<dbReference type="PRINTS" id="PR00623">
    <property type="entry name" value="HISTONEH4"/>
</dbReference>
<comment type="subcellular location">
    <subcellularLocation>
        <location evidence="4">Chromosome</location>
    </subcellularLocation>
    <subcellularLocation>
        <location evidence="3">Membrane</location>
        <topology evidence="3">Multi-pass membrane protein</topology>
    </subcellularLocation>
    <subcellularLocation>
        <location evidence="2">Nucleus</location>
    </subcellularLocation>
</comment>
<dbReference type="InterPro" id="IPR020846">
    <property type="entry name" value="MFS_dom"/>
</dbReference>
<evidence type="ECO:0000256" key="5">
    <source>
        <dbReference type="ARBA" id="ARBA00006564"/>
    </source>
</evidence>
<dbReference type="SUPFAM" id="SSF103473">
    <property type="entry name" value="MFS general substrate transporter"/>
    <property type="match status" value="2"/>
</dbReference>
<dbReference type="GO" id="GO:0046982">
    <property type="term" value="F:protein heterodimerization activity"/>
    <property type="evidence" value="ECO:0007669"/>
    <property type="project" value="InterPro"/>
</dbReference>
<dbReference type="GO" id="GO:0022857">
    <property type="term" value="F:transmembrane transporter activity"/>
    <property type="evidence" value="ECO:0007669"/>
    <property type="project" value="InterPro"/>
</dbReference>
<dbReference type="InterPro" id="IPR036259">
    <property type="entry name" value="MFS_trans_sf"/>
</dbReference>
<keyword evidence="9 13" id="KW-0238">DNA-binding</keyword>
<dbReference type="PROSITE" id="PS00047">
    <property type="entry name" value="HISTONE_H4"/>
    <property type="match status" value="1"/>
</dbReference>
<feature type="transmembrane region" description="Helical" evidence="15">
    <location>
        <begin position="191"/>
        <end position="210"/>
    </location>
</feature>
<dbReference type="SUPFAM" id="SSF47113">
    <property type="entry name" value="Histone-fold"/>
    <property type="match status" value="1"/>
</dbReference>
<comment type="similarity">
    <text evidence="5 13">Belongs to the histone H4 family.</text>
</comment>
<feature type="transmembrane region" description="Helical" evidence="15">
    <location>
        <begin position="251"/>
        <end position="270"/>
    </location>
</feature>
<dbReference type="GO" id="GO:0005886">
    <property type="term" value="C:plasma membrane"/>
    <property type="evidence" value="ECO:0007669"/>
    <property type="project" value="TreeGrafter"/>
</dbReference>
<feature type="transmembrane region" description="Helical" evidence="15">
    <location>
        <begin position="282"/>
        <end position="301"/>
    </location>
</feature>
<reference evidence="17 18" key="1">
    <citation type="submission" date="2019-03" db="EMBL/GenBank/DDBJ databases">
        <title>Sequencing 23 genomes of Wallemia ichthyophaga.</title>
        <authorList>
            <person name="Gostincar C."/>
        </authorList>
    </citation>
    <scope>NUCLEOTIDE SEQUENCE [LARGE SCALE GENOMIC DNA]</scope>
    <source>
        <strain evidence="17 18">EXF-5753</strain>
    </source>
</reference>
<keyword evidence="6 13" id="KW-0158">Chromosome</keyword>
<evidence type="ECO:0000256" key="9">
    <source>
        <dbReference type="ARBA" id="ARBA00023125"/>
    </source>
</evidence>
<feature type="transmembrane region" description="Helical" evidence="15">
    <location>
        <begin position="510"/>
        <end position="535"/>
    </location>
</feature>
<comment type="caution">
    <text evidence="17">The sequence shown here is derived from an EMBL/GenBank/DDBJ whole genome shotgun (WGS) entry which is preliminary data.</text>
</comment>
<protein>
    <recommendedName>
        <fullName evidence="13">Histone H4</fullName>
    </recommendedName>
</protein>
<proteinExistence type="inferred from homology"/>
<dbReference type="Pfam" id="PF07690">
    <property type="entry name" value="MFS_1"/>
    <property type="match status" value="1"/>
</dbReference>
<dbReference type="InterPro" id="IPR019809">
    <property type="entry name" value="Histone_H4_CS"/>
</dbReference>
<dbReference type="InterPro" id="IPR035425">
    <property type="entry name" value="CENP-T/H4_C"/>
</dbReference>
<comment type="subunit">
    <text evidence="13">The nucleosome is a histone octamer containing two molecules each of H2A, H2B, H3 and H4 assembled in one H3-H4 heterotetramer and two H2A-H2B heterodimers. The octamer wraps approximately 147 bp of DNA.</text>
</comment>
<feature type="transmembrane region" description="Helical" evidence="15">
    <location>
        <begin position="373"/>
        <end position="395"/>
    </location>
</feature>
<evidence type="ECO:0000256" key="7">
    <source>
        <dbReference type="ARBA" id="ARBA00022692"/>
    </source>
</evidence>
<feature type="domain" description="Major facilitator superfamily (MFS) profile" evidence="16">
    <location>
        <begin position="155"/>
        <end position="639"/>
    </location>
</feature>
<feature type="transmembrane region" description="Helical" evidence="15">
    <location>
        <begin position="609"/>
        <end position="635"/>
    </location>
</feature>
<comment type="function">
    <text evidence="1 13">Core component of nucleosome. Nucleosomes wrap and compact DNA into chromatin, limiting DNA accessibility to the cellular machineries which require DNA as a template. Histones thereby play a central role in transcription regulation, DNA repair, DNA replication and chromosomal stability. DNA accessibility is regulated via a complex set of post-translational modifications of histones, also called histone code, and nucleosome remodeling.</text>
</comment>
<feature type="compositionally biased region" description="Basic and acidic residues" evidence="14">
    <location>
        <begin position="647"/>
        <end position="671"/>
    </location>
</feature>
<dbReference type="GO" id="GO:0003677">
    <property type="term" value="F:DNA binding"/>
    <property type="evidence" value="ECO:0007669"/>
    <property type="project" value="UniProtKB-KW"/>
</dbReference>
<evidence type="ECO:0000256" key="8">
    <source>
        <dbReference type="ARBA" id="ARBA00022989"/>
    </source>
</evidence>
<organism evidence="17 18">
    <name type="scientific">Wallemia hederae</name>
    <dbReference type="NCBI Taxonomy" id="1540922"/>
    <lineage>
        <taxon>Eukaryota</taxon>
        <taxon>Fungi</taxon>
        <taxon>Dikarya</taxon>
        <taxon>Basidiomycota</taxon>
        <taxon>Wallemiomycotina</taxon>
        <taxon>Wallemiomycetes</taxon>
        <taxon>Wallemiales</taxon>
        <taxon>Wallemiaceae</taxon>
        <taxon>Wallemia</taxon>
    </lineage>
</organism>
<feature type="transmembrane region" description="Helical" evidence="15">
    <location>
        <begin position="547"/>
        <end position="569"/>
    </location>
</feature>
<feature type="region of interest" description="Disordered" evidence="14">
    <location>
        <begin position="647"/>
        <end position="701"/>
    </location>
</feature>
<dbReference type="InterPro" id="IPR001951">
    <property type="entry name" value="Histone_H4"/>
</dbReference>
<feature type="transmembrane region" description="Helical" evidence="15">
    <location>
        <begin position="481"/>
        <end position="498"/>
    </location>
</feature>
<dbReference type="CDD" id="cd17502">
    <property type="entry name" value="MFS_Azr1_MDR_like"/>
    <property type="match status" value="1"/>
</dbReference>
<dbReference type="SMART" id="SM00417">
    <property type="entry name" value="H4"/>
    <property type="match status" value="1"/>
</dbReference>
<dbReference type="Pfam" id="PF15511">
    <property type="entry name" value="CENP-T_C"/>
    <property type="match status" value="1"/>
</dbReference>
<evidence type="ECO:0000256" key="2">
    <source>
        <dbReference type="ARBA" id="ARBA00004123"/>
    </source>
</evidence>
<evidence type="ECO:0000256" key="12">
    <source>
        <dbReference type="ARBA" id="ARBA00023269"/>
    </source>
</evidence>
<feature type="transmembrane region" description="Helical" evidence="15">
    <location>
        <begin position="222"/>
        <end position="245"/>
    </location>
</feature>
<evidence type="ECO:0000259" key="16">
    <source>
        <dbReference type="PROSITE" id="PS50850"/>
    </source>
</evidence>
<evidence type="ECO:0000256" key="10">
    <source>
        <dbReference type="ARBA" id="ARBA00023136"/>
    </source>
</evidence>
<dbReference type="Gene3D" id="1.20.1720.10">
    <property type="entry name" value="Multidrug resistance protein D"/>
    <property type="match status" value="1"/>
</dbReference>
<evidence type="ECO:0000256" key="1">
    <source>
        <dbReference type="ARBA" id="ARBA00002001"/>
    </source>
</evidence>
<feature type="transmembrane region" description="Helical" evidence="15">
    <location>
        <begin position="348"/>
        <end position="367"/>
    </location>
</feature>
<feature type="transmembrane region" description="Helical" evidence="15">
    <location>
        <begin position="416"/>
        <end position="435"/>
    </location>
</feature>
<dbReference type="GO" id="GO:0005634">
    <property type="term" value="C:nucleus"/>
    <property type="evidence" value="ECO:0007669"/>
    <property type="project" value="UniProtKB-SubCell"/>
</dbReference>
<feature type="compositionally biased region" description="Polar residues" evidence="14">
    <location>
        <begin position="675"/>
        <end position="685"/>
    </location>
</feature>
<keyword evidence="7 15" id="KW-0812">Transmembrane</keyword>
<evidence type="ECO:0000256" key="4">
    <source>
        <dbReference type="ARBA" id="ARBA00004286"/>
    </source>
</evidence>
<keyword evidence="11 13" id="KW-0539">Nucleus</keyword>
<dbReference type="AlphaFoldDB" id="A0A4V4LSQ2"/>
<feature type="compositionally biased region" description="Basic and acidic residues" evidence="14">
    <location>
        <begin position="686"/>
        <end position="701"/>
    </location>
</feature>
<keyword evidence="18" id="KW-1185">Reference proteome</keyword>
<dbReference type="PANTHER" id="PTHR23501">
    <property type="entry name" value="MAJOR FACILITATOR SUPERFAMILY"/>
    <property type="match status" value="1"/>
</dbReference>
<feature type="transmembrane region" description="Helical" evidence="15">
    <location>
        <begin position="455"/>
        <end position="474"/>
    </location>
</feature>
<accession>A0A4V4LSQ2</accession>
<feature type="transmembrane region" description="Helical" evidence="15">
    <location>
        <begin position="307"/>
        <end position="328"/>
    </location>
</feature>
<keyword evidence="12 13" id="KW-0544">Nucleosome core</keyword>
<dbReference type="Gene3D" id="1.20.1250.20">
    <property type="entry name" value="MFS general substrate transporter like domains"/>
    <property type="match status" value="1"/>
</dbReference>
<dbReference type="GO" id="GO:0000786">
    <property type="term" value="C:nucleosome"/>
    <property type="evidence" value="ECO:0007669"/>
    <property type="project" value="UniProtKB-KW"/>
</dbReference>
<evidence type="ECO:0000256" key="15">
    <source>
        <dbReference type="SAM" id="Phobius"/>
    </source>
</evidence>
<dbReference type="OrthoDB" id="10021397at2759"/>
<dbReference type="GO" id="GO:0030527">
    <property type="term" value="F:structural constituent of chromatin"/>
    <property type="evidence" value="ECO:0007669"/>
    <property type="project" value="InterPro"/>
</dbReference>
<evidence type="ECO:0000256" key="14">
    <source>
        <dbReference type="SAM" id="MobiDB-lite"/>
    </source>
</evidence>
<keyword evidence="10 15" id="KW-0472">Membrane</keyword>
<dbReference type="InterPro" id="IPR009072">
    <property type="entry name" value="Histone-fold"/>
</dbReference>
<dbReference type="PROSITE" id="PS50850">
    <property type="entry name" value="MFS"/>
    <property type="match status" value="1"/>
</dbReference>
<dbReference type="Proteomes" id="UP000310189">
    <property type="component" value="Unassembled WGS sequence"/>
</dbReference>
<dbReference type="FunFam" id="1.10.20.10:FF:000002">
    <property type="entry name" value="Histone H4"/>
    <property type="match status" value="1"/>
</dbReference>
<dbReference type="CDD" id="cd22912">
    <property type="entry name" value="HFD_H4"/>
    <property type="match status" value="1"/>
</dbReference>
<evidence type="ECO:0000256" key="6">
    <source>
        <dbReference type="ARBA" id="ARBA00022454"/>
    </source>
</evidence>
<dbReference type="Gene3D" id="1.10.20.10">
    <property type="entry name" value="Histone, subunit A"/>
    <property type="match status" value="1"/>
</dbReference>
<sequence>MSGRGKGGKGLGKGGAKRHRKILRDNIQGITKPAIRRLARRGGVKRISGLIYEETRGVLKVFLENVIRDSVTYTEHAKRKTVTALDVVYALKRQGRILYGFAVAATNAAEVEKSDRSEDIGKNEEAGKADKKAVRGQWRKDEKAQEIPENKMIVVFPCIMAAIFLAALDSTIVATALPSISAELQMSSAEYSWVGSAFMMCSTAVIPLVARIGSIIGEKVVFIVGILVFLLGSGLCGGAKTGFWLCIARGVQGLGGGTILSSVQIIISLITKLENRGKYSGLIGSVWGIASVLGPLIGGAFTENVNWNWCFWVNLPIGGAVLVALTWFLKLNPTDRPQWKDVLKQFDFVGLFLIIAGAVCLILGFSFASTDGFQAPGVIALIVVGGVLIIVFGVWEMYTTKVAIVPPRLFKTMTTTSILIGNFAHAVNYMTASYFLPVYFQVSNEASALDSGIQLLPFTLGASVVSIIAGLTVARFKKYRLIIWVSWTIQVLGYGLMTSLRNDSNRAKQVLYLLVAALGVGGLFQTPLLAMQAAVPIKDMAQSTGAYVFVRSLGGCIGISVGGVMMSTISQKKLRKIPNIGSLANLSTEDITRIKHIQPDSLKLQIQAAWARGVSSFFILAVVLAACGLLSSLFIKRYSMYINNVKSGEKKEEDTEKQQVEGSDTDHHADEVTTVPATASNASTLKNEEPHHKDADKQLTT</sequence>